<feature type="domain" description="PLAT" evidence="10">
    <location>
        <begin position="5"/>
        <end position="107"/>
    </location>
</feature>
<dbReference type="OrthoDB" id="5322100at2759"/>
<dbReference type="GO" id="GO:0050982">
    <property type="term" value="P:detection of mechanical stimulus"/>
    <property type="evidence" value="ECO:0000318"/>
    <property type="project" value="GO_Central"/>
</dbReference>
<feature type="transmembrane region" description="Helical" evidence="9">
    <location>
        <begin position="289"/>
        <end position="317"/>
    </location>
</feature>
<dbReference type="SUPFAM" id="SSF49723">
    <property type="entry name" value="Lipase/lipooxygenase domain (PLAT/LH2 domain)"/>
    <property type="match status" value="1"/>
</dbReference>
<feature type="transmembrane region" description="Helical" evidence="9">
    <location>
        <begin position="593"/>
        <end position="611"/>
    </location>
</feature>
<dbReference type="Pfam" id="PF08016">
    <property type="entry name" value="PKD_channel"/>
    <property type="match status" value="1"/>
</dbReference>
<protein>
    <submittedName>
        <fullName evidence="12">Polycystic kidney disease protein 1-like 2</fullName>
    </submittedName>
</protein>
<keyword evidence="6 9" id="KW-0472">Membrane</keyword>
<dbReference type="InterPro" id="IPR046791">
    <property type="entry name" value="Polycystin_dom"/>
</dbReference>
<dbReference type="InterPro" id="IPR003915">
    <property type="entry name" value="PKD_2"/>
</dbReference>
<dbReference type="GO" id="GO:0005509">
    <property type="term" value="F:calcium ion binding"/>
    <property type="evidence" value="ECO:0007669"/>
    <property type="project" value="InterPro"/>
</dbReference>
<keyword evidence="5 9" id="KW-1133">Transmembrane helix</keyword>
<reference evidence="11" key="1">
    <citation type="journal article" date="2020" name="Nat. Ecol. Evol.">
        <title>Deeply conserved synteny resolves early events in vertebrate evolution.</title>
        <authorList>
            <person name="Simakov O."/>
            <person name="Marletaz F."/>
            <person name="Yue J.X."/>
            <person name="O'Connell B."/>
            <person name="Jenkins J."/>
            <person name="Brandt A."/>
            <person name="Calef R."/>
            <person name="Tung C.H."/>
            <person name="Huang T.K."/>
            <person name="Schmutz J."/>
            <person name="Satoh N."/>
            <person name="Yu J.K."/>
            <person name="Putnam N.H."/>
            <person name="Green R.E."/>
            <person name="Rokhsar D.S."/>
        </authorList>
    </citation>
    <scope>NUCLEOTIDE SEQUENCE [LARGE SCALE GENOMIC DNA]</scope>
    <source>
        <strain evidence="11">S238N-H82</strain>
    </source>
</reference>
<keyword evidence="7" id="KW-0325">Glycoprotein</keyword>
<evidence type="ECO:0000313" key="11">
    <source>
        <dbReference type="Proteomes" id="UP000001554"/>
    </source>
</evidence>
<dbReference type="Pfam" id="PF20519">
    <property type="entry name" value="Polycystin_dom"/>
    <property type="match status" value="1"/>
</dbReference>
<keyword evidence="4" id="KW-0732">Signal</keyword>
<reference evidence="12" key="2">
    <citation type="submission" date="2025-08" db="UniProtKB">
        <authorList>
            <consortium name="RefSeq"/>
        </authorList>
    </citation>
    <scope>IDENTIFICATION</scope>
    <source>
        <strain evidence="12">S238N-H82</strain>
        <tissue evidence="12">Testes</tissue>
    </source>
</reference>
<feature type="transmembrane region" description="Helical" evidence="9">
    <location>
        <begin position="726"/>
        <end position="746"/>
    </location>
</feature>
<feature type="transmembrane region" description="Helical" evidence="9">
    <location>
        <begin position="363"/>
        <end position="383"/>
    </location>
</feature>
<evidence type="ECO:0000259" key="10">
    <source>
        <dbReference type="PROSITE" id="PS50095"/>
    </source>
</evidence>
<dbReference type="InterPro" id="IPR001024">
    <property type="entry name" value="PLAT/LH2_dom"/>
</dbReference>
<proteinExistence type="inferred from homology"/>
<feature type="transmembrane region" description="Helical" evidence="9">
    <location>
        <begin position="687"/>
        <end position="706"/>
    </location>
</feature>
<feature type="transmembrane region" description="Helical" evidence="9">
    <location>
        <begin position="787"/>
        <end position="809"/>
    </location>
</feature>
<keyword evidence="3 9" id="KW-0812">Transmembrane</keyword>
<dbReference type="SMART" id="SM00308">
    <property type="entry name" value="LH2"/>
    <property type="match status" value="1"/>
</dbReference>
<name>A0A9J7MK57_BRAFL</name>
<evidence type="ECO:0000256" key="9">
    <source>
        <dbReference type="SAM" id="Phobius"/>
    </source>
</evidence>
<feature type="transmembrane region" description="Helical" evidence="9">
    <location>
        <begin position="195"/>
        <end position="216"/>
    </location>
</feature>
<evidence type="ECO:0000256" key="1">
    <source>
        <dbReference type="ARBA" id="ARBA00004141"/>
    </source>
</evidence>
<evidence type="ECO:0000256" key="6">
    <source>
        <dbReference type="ARBA" id="ARBA00023136"/>
    </source>
</evidence>
<gene>
    <name evidence="12" type="primary">LOC118411710</name>
</gene>
<comment type="similarity">
    <text evidence="2">Belongs to the polycystin family.</text>
</comment>
<evidence type="ECO:0000256" key="4">
    <source>
        <dbReference type="ARBA" id="ARBA00022729"/>
    </source>
</evidence>
<comment type="subcellular location">
    <subcellularLocation>
        <location evidence="1">Membrane</location>
        <topology evidence="1">Multi-pass membrane protein</topology>
    </subcellularLocation>
</comment>
<evidence type="ECO:0000313" key="12">
    <source>
        <dbReference type="RefSeq" id="XP_035670084.1"/>
    </source>
</evidence>
<evidence type="ECO:0000256" key="7">
    <source>
        <dbReference type="ARBA" id="ARBA00023180"/>
    </source>
</evidence>
<evidence type="ECO:0000256" key="3">
    <source>
        <dbReference type="ARBA" id="ARBA00022692"/>
    </source>
</evidence>
<accession>A0A9J7MK57</accession>
<dbReference type="Gene3D" id="2.60.60.20">
    <property type="entry name" value="PLAT/LH2 domain"/>
    <property type="match status" value="1"/>
</dbReference>
<dbReference type="InterPro" id="IPR036392">
    <property type="entry name" value="PLAT/LH2_dom_sf"/>
</dbReference>
<dbReference type="AlphaFoldDB" id="A0A9J7MK57"/>
<dbReference type="GO" id="GO:0016020">
    <property type="term" value="C:membrane"/>
    <property type="evidence" value="ECO:0000318"/>
    <property type="project" value="GO_Central"/>
</dbReference>
<dbReference type="Gene3D" id="1.10.287.70">
    <property type="match status" value="1"/>
</dbReference>
<dbReference type="PRINTS" id="PR01433">
    <property type="entry name" value="POLYCYSTIN2"/>
</dbReference>
<sequence>MPAPHVYQLTVTTGSMFGAGTTSRVAFQLEGSEGKTAVKMLNPGGESLGEVMLLHIWHDNSGEGDTSSWFLGSFVVRDVEKDVVHYFTCNDWLSEHKGDGELQKVVCASTKKELSSFSNVFNEATRDVFYDKQLWASAIVAAPGSSFTQAQRLSCCFTLLNTMMLASAMWYGTETTTAGTAVFDLGFVRFTREDLYITLMTILTVFPVNLIIVQLFRMEAPLIVSTPEMTIGTSKQSHLQKSLRRLARYAAWVAVFLVSTCSAFFVILYSMDWGKERSDAWMKAFILSFMGSSCVLETLQVFVLGVVLAAMFSLPFLARPPAIQKDELQLHLWNTTVPKKLRRPAKVNLKSTKKKKELNNKSASTLMELFLLFAFVTLLFYIAQMDKDTLAFHERQTLPSNILNEYDAIRKPDQLYSWLEEVLLPTLHPSSWYNGRQMRYLDRQFAHNTAAFRIGPARLAQMRQHPGAMTKERHAGRGWDVQPAGNTSCTSWRFLFPTFSNHPNYSSDCKNIHSLNLPLDYDIAVSFINALKDSEYLDKYTKSFTIDINFYNPSLKLFSVVHMVLDHSGIGSLMPKATITLFRLFQYESVNDYSSLFLHIVFTLLFLVILFKEIKSLVNTTGWVYFTSPWNAVGWFSLISTATTISVFIKRYAVAADTLAVVARSNGDLGFQEYVDLTTAAWWDACFKHVLGIAVFINTISLLRIVRFSQTIGKLLALPGIMKEELLSFLVVTVVAFMAFISSGYLVFGSHIESYSDMYQTTYALFEMMLGRFFANEMLDSNPITGPIFFSTFMICIFILLMNFLMTIICDAISADVDVTHDRELADHVWRSFKAMLGFHSPPNNQDKTGASKIEELQANLRLLQEGLDESLDICNSILPRDSRSRLNVKVPSFQTRASRKHTCPVIDTECKVTIHMEPASDSDSQF</sequence>
<dbReference type="RefSeq" id="XP_035670084.1">
    <property type="nucleotide sequence ID" value="XM_035814191.1"/>
</dbReference>
<dbReference type="GeneID" id="118411710"/>
<evidence type="ECO:0000256" key="5">
    <source>
        <dbReference type="ARBA" id="ARBA00022989"/>
    </source>
</evidence>
<dbReference type="Proteomes" id="UP000001554">
    <property type="component" value="Chromosome 3"/>
</dbReference>
<comment type="caution">
    <text evidence="8">Lacks conserved residue(s) required for the propagation of feature annotation.</text>
</comment>
<keyword evidence="11" id="KW-1185">Reference proteome</keyword>
<feature type="transmembrane region" description="Helical" evidence="9">
    <location>
        <begin position="249"/>
        <end position="269"/>
    </location>
</feature>
<dbReference type="GO" id="GO:0005262">
    <property type="term" value="F:calcium channel activity"/>
    <property type="evidence" value="ECO:0000318"/>
    <property type="project" value="GO_Central"/>
</dbReference>
<dbReference type="Pfam" id="PF01477">
    <property type="entry name" value="PLAT"/>
    <property type="match status" value="1"/>
</dbReference>
<dbReference type="PANTHER" id="PTHR10877">
    <property type="entry name" value="POLYCYSTIN FAMILY MEMBER"/>
    <property type="match status" value="1"/>
</dbReference>
<evidence type="ECO:0000256" key="2">
    <source>
        <dbReference type="ARBA" id="ARBA00007200"/>
    </source>
</evidence>
<organism evidence="11 12">
    <name type="scientific">Branchiostoma floridae</name>
    <name type="common">Florida lancelet</name>
    <name type="synonym">Amphioxus</name>
    <dbReference type="NCBI Taxonomy" id="7739"/>
    <lineage>
        <taxon>Eukaryota</taxon>
        <taxon>Metazoa</taxon>
        <taxon>Chordata</taxon>
        <taxon>Cephalochordata</taxon>
        <taxon>Leptocardii</taxon>
        <taxon>Amphioxiformes</taxon>
        <taxon>Branchiostomatidae</taxon>
        <taxon>Branchiostoma</taxon>
    </lineage>
</organism>
<dbReference type="PROSITE" id="PS50095">
    <property type="entry name" value="PLAT"/>
    <property type="match status" value="1"/>
</dbReference>
<dbReference type="InterPro" id="IPR013122">
    <property type="entry name" value="PKD1_2_channel"/>
</dbReference>
<feature type="transmembrane region" description="Helical" evidence="9">
    <location>
        <begin position="623"/>
        <end position="649"/>
    </location>
</feature>
<dbReference type="KEGG" id="bfo:118411710"/>
<evidence type="ECO:0000256" key="8">
    <source>
        <dbReference type="PROSITE-ProRule" id="PRU00152"/>
    </source>
</evidence>
<dbReference type="InterPro" id="IPR051223">
    <property type="entry name" value="Polycystin"/>
</dbReference>
<dbReference type="PANTHER" id="PTHR10877:SF194">
    <property type="entry name" value="LOCATION OF VULVA DEFECTIVE 1"/>
    <property type="match status" value="1"/>
</dbReference>